<dbReference type="InterPro" id="IPR000182">
    <property type="entry name" value="GNAT_dom"/>
</dbReference>
<organism evidence="2 3">
    <name type="scientific">Bacillus luti</name>
    <dbReference type="NCBI Taxonomy" id="2026191"/>
    <lineage>
        <taxon>Bacteria</taxon>
        <taxon>Bacillati</taxon>
        <taxon>Bacillota</taxon>
        <taxon>Bacilli</taxon>
        <taxon>Bacillales</taxon>
        <taxon>Bacillaceae</taxon>
        <taxon>Bacillus</taxon>
        <taxon>Bacillus cereus group</taxon>
    </lineage>
</organism>
<feature type="domain" description="N-acetyltransferase" evidence="1">
    <location>
        <begin position="5"/>
        <end position="136"/>
    </location>
</feature>
<dbReference type="PROSITE" id="PS51186">
    <property type="entry name" value="GNAT"/>
    <property type="match status" value="1"/>
</dbReference>
<accession>A0A7V7S5F4</accession>
<evidence type="ECO:0000313" key="3">
    <source>
        <dbReference type="Proteomes" id="UP000470409"/>
    </source>
</evidence>
<dbReference type="SUPFAM" id="SSF55729">
    <property type="entry name" value="Acyl-CoA N-acyltransferases (Nat)"/>
    <property type="match status" value="1"/>
</dbReference>
<dbReference type="Gene3D" id="3.40.630.30">
    <property type="match status" value="1"/>
</dbReference>
<evidence type="ECO:0000313" key="2">
    <source>
        <dbReference type="EMBL" id="KAB2441561.1"/>
    </source>
</evidence>
<protein>
    <submittedName>
        <fullName evidence="2">GNAT family N-acetyltransferase</fullName>
    </submittedName>
</protein>
<dbReference type="CDD" id="cd04301">
    <property type="entry name" value="NAT_SF"/>
    <property type="match status" value="1"/>
</dbReference>
<dbReference type="Pfam" id="PF00583">
    <property type="entry name" value="Acetyltransf_1"/>
    <property type="match status" value="1"/>
</dbReference>
<proteinExistence type="predicted"/>
<dbReference type="Proteomes" id="UP000470409">
    <property type="component" value="Unassembled WGS sequence"/>
</dbReference>
<sequence length="136" mass="15564">MNNSISYTIEHPTDFNGLLSLYESLGWNSLKLTVNELERMCKQSWYAIYVFDDKRLVGMGRVISDGVITGIICGIGVLPKYQSSGIGKEIVKRLIQHCEQYKVIPQLMCVEKLQPYYESIGFEAFSIGMTKHMRRC</sequence>
<name>A0A7V7S5F4_9BACI</name>
<evidence type="ECO:0000259" key="1">
    <source>
        <dbReference type="PROSITE" id="PS51186"/>
    </source>
</evidence>
<dbReference type="InterPro" id="IPR016181">
    <property type="entry name" value="Acyl_CoA_acyltransferase"/>
</dbReference>
<dbReference type="PANTHER" id="PTHR43233">
    <property type="entry name" value="FAMILY N-ACETYLTRANSFERASE, PUTATIVE (AFU_ORTHOLOGUE AFUA_6G03350)-RELATED"/>
    <property type="match status" value="1"/>
</dbReference>
<dbReference type="AlphaFoldDB" id="A0A7V7S5F4"/>
<comment type="caution">
    <text evidence="2">The sequence shown here is derived from an EMBL/GenBank/DDBJ whole genome shotgun (WGS) entry which is preliminary data.</text>
</comment>
<dbReference type="GO" id="GO:0016747">
    <property type="term" value="F:acyltransferase activity, transferring groups other than amino-acyl groups"/>
    <property type="evidence" value="ECO:0007669"/>
    <property type="project" value="InterPro"/>
</dbReference>
<keyword evidence="2" id="KW-0808">Transferase</keyword>
<dbReference type="PANTHER" id="PTHR43233:SF1">
    <property type="entry name" value="FAMILY N-ACETYLTRANSFERASE, PUTATIVE (AFU_ORTHOLOGUE AFUA_6G03350)-RELATED"/>
    <property type="match status" value="1"/>
</dbReference>
<dbReference type="RefSeq" id="WP_151627576.1">
    <property type="nucleotide sequence ID" value="NZ_WBPG01000026.1"/>
</dbReference>
<dbReference type="EMBL" id="WBPG01000026">
    <property type="protein sequence ID" value="KAB2441561.1"/>
    <property type="molecule type" value="Genomic_DNA"/>
</dbReference>
<reference evidence="2 3" key="1">
    <citation type="submission" date="2019-10" db="EMBL/GenBank/DDBJ databases">
        <title>Bacillus from the desert of Cuatro Cinegas, Coahuila.</title>
        <authorList>
            <person name="Olmedo-Alvarez G."/>
            <person name="Saldana S."/>
            <person name="Barcelo D."/>
        </authorList>
    </citation>
    <scope>NUCLEOTIDE SEQUENCE [LARGE SCALE GENOMIC DNA]</scope>
    <source>
        <strain evidence="2 3">CH155b_5T</strain>
    </source>
</reference>
<dbReference type="InterPro" id="IPR053144">
    <property type="entry name" value="Acetyltransferase_Butenolide"/>
</dbReference>
<gene>
    <name evidence="2" type="ORF">F8163_22715</name>
</gene>